<feature type="transmembrane region" description="Helical" evidence="1">
    <location>
        <begin position="215"/>
        <end position="232"/>
    </location>
</feature>
<dbReference type="Proteomes" id="UP001206126">
    <property type="component" value="Unassembled WGS sequence"/>
</dbReference>
<dbReference type="RefSeq" id="WP_258823268.1">
    <property type="nucleotide sequence ID" value="NZ_JANUHB010000003.1"/>
</dbReference>
<feature type="transmembrane region" description="Helical" evidence="1">
    <location>
        <begin position="170"/>
        <end position="195"/>
    </location>
</feature>
<feature type="transmembrane region" description="Helical" evidence="1">
    <location>
        <begin position="270"/>
        <end position="293"/>
    </location>
</feature>
<organism evidence="2 3">
    <name type="scientific">Massilia agilis</name>
    <dbReference type="NCBI Taxonomy" id="1811226"/>
    <lineage>
        <taxon>Bacteria</taxon>
        <taxon>Pseudomonadati</taxon>
        <taxon>Pseudomonadota</taxon>
        <taxon>Betaproteobacteria</taxon>
        <taxon>Burkholderiales</taxon>
        <taxon>Oxalobacteraceae</taxon>
        <taxon>Telluria group</taxon>
        <taxon>Massilia</taxon>
    </lineage>
</organism>
<evidence type="ECO:0000313" key="2">
    <source>
        <dbReference type="EMBL" id="MCS0809469.1"/>
    </source>
</evidence>
<reference evidence="2 3" key="1">
    <citation type="submission" date="2022-08" db="EMBL/GenBank/DDBJ databases">
        <title>Reclassification of Massilia species as members of the genera Telluria, Duganella, Pseudoduganella, Mokoshia gen. nov. and Zemynaea gen. nov. using orthogonal and non-orthogonal genome-based approaches.</title>
        <authorList>
            <person name="Bowman J.P."/>
        </authorList>
    </citation>
    <scope>NUCLEOTIDE SEQUENCE [LARGE SCALE GENOMIC DNA]</scope>
    <source>
        <strain evidence="2 3">JCM 31605</strain>
    </source>
</reference>
<feature type="transmembrane region" description="Helical" evidence="1">
    <location>
        <begin position="239"/>
        <end position="258"/>
    </location>
</feature>
<feature type="transmembrane region" description="Helical" evidence="1">
    <location>
        <begin position="81"/>
        <end position="100"/>
    </location>
</feature>
<proteinExistence type="predicted"/>
<evidence type="ECO:0000313" key="3">
    <source>
        <dbReference type="Proteomes" id="UP001206126"/>
    </source>
</evidence>
<feature type="transmembrane region" description="Helical" evidence="1">
    <location>
        <begin position="38"/>
        <end position="60"/>
    </location>
</feature>
<accession>A0ABT2DDR5</accession>
<name>A0ABT2DDR5_9BURK</name>
<feature type="transmembrane region" description="Helical" evidence="1">
    <location>
        <begin position="112"/>
        <end position="133"/>
    </location>
</feature>
<gene>
    <name evidence="2" type="ORF">NX774_16215</name>
</gene>
<keyword evidence="3" id="KW-1185">Reference proteome</keyword>
<comment type="caution">
    <text evidence="2">The sequence shown here is derived from an EMBL/GenBank/DDBJ whole genome shotgun (WGS) entry which is preliminary data.</text>
</comment>
<keyword evidence="1" id="KW-1133">Transmembrane helix</keyword>
<evidence type="ECO:0008006" key="4">
    <source>
        <dbReference type="Google" id="ProtNLM"/>
    </source>
</evidence>
<keyword evidence="1" id="KW-0812">Transmembrane</keyword>
<sequence>MASFGARFPRKTCVTVALLLYVASLASPSFQCGRADSFYGWYVLLIGWFGLLALSPWWFVNIPFFFMIGALALNSVGKNRFLPGLTALAALATAFVHHPGCLVGGGAPGESSGLGIGGYLWVASIVIASIAYIAHRPASANQRCFSAIIAGPVAPQDLQRRLRLVRWGGLIAALAIYALSLALPAFTCATARSATGLEVLTTGWAGALLAVGHEYRWYLNLALFVVLWHLAFDNVRLSPLVPIMTALISLAALVPGAPGCQSPGTPDPSLGLAAGGYLWVASFFVASLTYLIYQKMSAALPKES</sequence>
<dbReference type="EMBL" id="JANUHB010000003">
    <property type="protein sequence ID" value="MCS0809469.1"/>
    <property type="molecule type" value="Genomic_DNA"/>
</dbReference>
<keyword evidence="1" id="KW-0472">Membrane</keyword>
<protein>
    <recommendedName>
        <fullName evidence="4">Transmembrane protein</fullName>
    </recommendedName>
</protein>
<evidence type="ECO:0000256" key="1">
    <source>
        <dbReference type="SAM" id="Phobius"/>
    </source>
</evidence>